<gene>
    <name evidence="1" type="ORF">K503DRAFT_365092</name>
</gene>
<evidence type="ECO:0000313" key="1">
    <source>
        <dbReference type="EMBL" id="OAX35517.1"/>
    </source>
</evidence>
<dbReference type="EMBL" id="KV448493">
    <property type="protein sequence ID" value="OAX35517.1"/>
    <property type="molecule type" value="Genomic_DNA"/>
</dbReference>
<reference evidence="1 2" key="1">
    <citation type="submission" date="2016-06" db="EMBL/GenBank/DDBJ databases">
        <title>Comparative genomics of the ectomycorrhizal sister species Rhizopogon vinicolor and Rhizopogon vesiculosus (Basidiomycota: Boletales) reveals a divergence of the mating type B locus.</title>
        <authorList>
            <consortium name="DOE Joint Genome Institute"/>
            <person name="Mujic A.B."/>
            <person name="Kuo A."/>
            <person name="Tritt A."/>
            <person name="Lipzen A."/>
            <person name="Chen C."/>
            <person name="Johnson J."/>
            <person name="Sharma A."/>
            <person name="Barry K."/>
            <person name="Grigoriev I.V."/>
            <person name="Spatafora J.W."/>
        </authorList>
    </citation>
    <scope>NUCLEOTIDE SEQUENCE [LARGE SCALE GENOMIC DNA]</scope>
    <source>
        <strain evidence="1 2">AM-OR11-026</strain>
    </source>
</reference>
<proteinExistence type="predicted"/>
<organism evidence="1 2">
    <name type="scientific">Rhizopogon vinicolor AM-OR11-026</name>
    <dbReference type="NCBI Taxonomy" id="1314800"/>
    <lineage>
        <taxon>Eukaryota</taxon>
        <taxon>Fungi</taxon>
        <taxon>Dikarya</taxon>
        <taxon>Basidiomycota</taxon>
        <taxon>Agaricomycotina</taxon>
        <taxon>Agaricomycetes</taxon>
        <taxon>Agaricomycetidae</taxon>
        <taxon>Boletales</taxon>
        <taxon>Suillineae</taxon>
        <taxon>Rhizopogonaceae</taxon>
        <taxon>Rhizopogon</taxon>
    </lineage>
</organism>
<dbReference type="AlphaFoldDB" id="A0A1B7MSI9"/>
<evidence type="ECO:0000313" key="2">
    <source>
        <dbReference type="Proteomes" id="UP000092154"/>
    </source>
</evidence>
<dbReference type="InParanoid" id="A0A1B7MSI9"/>
<accession>A0A1B7MSI9</accession>
<keyword evidence="2" id="KW-1185">Reference proteome</keyword>
<name>A0A1B7MSI9_9AGAM</name>
<dbReference type="Proteomes" id="UP000092154">
    <property type="component" value="Unassembled WGS sequence"/>
</dbReference>
<sequence>MSVLMNGRLVAGPGALGSALGYCEDEWSRSAWAARGLMDDPEDIVRDLPDGAIPKGTGATLIIGGCIRVVDETALDLRYVGEPRTGWLIEENEGRRRCGGEYESFEDDGARRSGARICGGARFPVRYSPASGVCGDVGFAALYDAA</sequence>
<protein>
    <submittedName>
        <fullName evidence="1">Uncharacterized protein</fullName>
    </submittedName>
</protein>